<proteinExistence type="predicted"/>
<accession>A0A3B0SKH0</accession>
<organism evidence="2">
    <name type="scientific">hydrothermal vent metagenome</name>
    <dbReference type="NCBI Taxonomy" id="652676"/>
    <lineage>
        <taxon>unclassified sequences</taxon>
        <taxon>metagenomes</taxon>
        <taxon>ecological metagenomes</taxon>
    </lineage>
</organism>
<gene>
    <name evidence="2" type="ORF">MNBD_ACTINO01-2246</name>
</gene>
<evidence type="ECO:0000256" key="1">
    <source>
        <dbReference type="SAM" id="Phobius"/>
    </source>
</evidence>
<keyword evidence="1" id="KW-0812">Transmembrane</keyword>
<evidence type="ECO:0000313" key="2">
    <source>
        <dbReference type="EMBL" id="VAW04693.1"/>
    </source>
</evidence>
<dbReference type="EMBL" id="UOEI01000404">
    <property type="protein sequence ID" value="VAW04693.1"/>
    <property type="molecule type" value="Genomic_DNA"/>
</dbReference>
<name>A0A3B0SKH0_9ZZZZ</name>
<reference evidence="2" key="1">
    <citation type="submission" date="2018-06" db="EMBL/GenBank/DDBJ databases">
        <authorList>
            <person name="Zhirakovskaya E."/>
        </authorList>
    </citation>
    <scope>NUCLEOTIDE SEQUENCE</scope>
</reference>
<feature type="transmembrane region" description="Helical" evidence="1">
    <location>
        <begin position="31"/>
        <end position="52"/>
    </location>
</feature>
<sequence>MILLSLSPATAGYLILTRPSCTTWIECNDPVVPYASALFILGTLATLSYGIFSGPNKATRRQREHR</sequence>
<dbReference type="AlphaFoldDB" id="A0A3B0SKH0"/>
<keyword evidence="1" id="KW-1133">Transmembrane helix</keyword>
<keyword evidence="1" id="KW-0472">Membrane</keyword>
<protein>
    <submittedName>
        <fullName evidence="2">Uncharacterized protein</fullName>
    </submittedName>
</protein>